<sequence>MRLSWLSPNLLTSVGNVNMTVVEMADQEATGIYVFVSQGMSFYTAWKVLSTINDITIKPVRADRNCRAPLECFTMIGSKQSPPLQRPRCLCPLEDNLGGFKIFDVLMIRVVWLDDKSQMKEVDGTADQLLLPLSEATEVSVAASLADGILLPGKVESLFLSQKSNSNVIKR</sequence>
<dbReference type="Proteomes" id="UP000233556">
    <property type="component" value="Unassembled WGS sequence"/>
</dbReference>
<dbReference type="EMBL" id="KZ505648">
    <property type="protein sequence ID" value="PKU48651.1"/>
    <property type="molecule type" value="Genomic_DNA"/>
</dbReference>
<accession>A0A2I0URI5</accession>
<keyword evidence="2" id="KW-1185">Reference proteome</keyword>
<dbReference type="AlphaFoldDB" id="A0A2I0URI5"/>
<reference evidence="2" key="2">
    <citation type="submission" date="2017-12" db="EMBL/GenBank/DDBJ databases">
        <title>Genome sequence of the Bar-tailed Godwit (Limosa lapponica baueri).</title>
        <authorList>
            <person name="Lima N.C.B."/>
            <person name="Parody-Merino A.M."/>
            <person name="Battley P.F."/>
            <person name="Fidler A.E."/>
            <person name="Prosdocimi F."/>
        </authorList>
    </citation>
    <scope>NUCLEOTIDE SEQUENCE [LARGE SCALE GENOMIC DNA]</scope>
</reference>
<organism evidence="1 2">
    <name type="scientific">Limosa lapponica baueri</name>
    <dbReference type="NCBI Taxonomy" id="1758121"/>
    <lineage>
        <taxon>Eukaryota</taxon>
        <taxon>Metazoa</taxon>
        <taxon>Chordata</taxon>
        <taxon>Craniata</taxon>
        <taxon>Vertebrata</taxon>
        <taxon>Euteleostomi</taxon>
        <taxon>Archelosauria</taxon>
        <taxon>Archosauria</taxon>
        <taxon>Dinosauria</taxon>
        <taxon>Saurischia</taxon>
        <taxon>Theropoda</taxon>
        <taxon>Coelurosauria</taxon>
        <taxon>Aves</taxon>
        <taxon>Neognathae</taxon>
        <taxon>Neoaves</taxon>
        <taxon>Charadriiformes</taxon>
        <taxon>Scolopacidae</taxon>
        <taxon>Limosa</taxon>
    </lineage>
</organism>
<gene>
    <name evidence="1" type="ORF">llap_975</name>
</gene>
<reference evidence="2" key="1">
    <citation type="submission" date="2017-11" db="EMBL/GenBank/DDBJ databases">
        <authorList>
            <person name="Lima N.C."/>
            <person name="Parody-Merino A.M."/>
            <person name="Battley P.F."/>
            <person name="Fidler A.E."/>
            <person name="Prosdocimi F."/>
        </authorList>
    </citation>
    <scope>NUCLEOTIDE SEQUENCE [LARGE SCALE GENOMIC DNA]</scope>
</reference>
<name>A0A2I0URI5_LIMLA</name>
<proteinExistence type="predicted"/>
<evidence type="ECO:0000313" key="2">
    <source>
        <dbReference type="Proteomes" id="UP000233556"/>
    </source>
</evidence>
<protein>
    <submittedName>
        <fullName evidence="1">Uncharacterized protein</fullName>
    </submittedName>
</protein>
<evidence type="ECO:0000313" key="1">
    <source>
        <dbReference type="EMBL" id="PKU48651.1"/>
    </source>
</evidence>